<dbReference type="PANTHER" id="PTHR31968">
    <property type="entry name" value="SERINE/ARGININE-RELATED PROTEIN 53"/>
    <property type="match status" value="1"/>
</dbReference>
<comment type="caution">
    <text evidence="2">The sequence shown here is derived from an EMBL/GenBank/DDBJ whole genome shotgun (WGS) entry which is preliminary data.</text>
</comment>
<dbReference type="GO" id="GO:0000380">
    <property type="term" value="P:alternative mRNA splicing, via spliceosome"/>
    <property type="evidence" value="ECO:0007669"/>
    <property type="project" value="InterPro"/>
</dbReference>
<feature type="compositionally biased region" description="Polar residues" evidence="1">
    <location>
        <begin position="42"/>
        <end position="76"/>
    </location>
</feature>
<feature type="region of interest" description="Disordered" evidence="1">
    <location>
        <begin position="16"/>
        <end position="174"/>
    </location>
</feature>
<feature type="compositionally biased region" description="Basic and acidic residues" evidence="1">
    <location>
        <begin position="94"/>
        <end position="174"/>
    </location>
</feature>
<reference evidence="2" key="1">
    <citation type="journal article" date="2022" name="Plant J.">
        <title>Strategies of tolerance reflected in two North American maple genomes.</title>
        <authorList>
            <person name="McEvoy S.L."/>
            <person name="Sezen U.U."/>
            <person name="Trouern-Trend A."/>
            <person name="McMahon S.M."/>
            <person name="Schaberg P.G."/>
            <person name="Yang J."/>
            <person name="Wegrzyn J.L."/>
            <person name="Swenson N.G."/>
        </authorList>
    </citation>
    <scope>NUCLEOTIDE SEQUENCE</scope>
    <source>
        <strain evidence="2">NS2018</strain>
    </source>
</reference>
<dbReference type="Proteomes" id="UP001168877">
    <property type="component" value="Unassembled WGS sequence"/>
</dbReference>
<evidence type="ECO:0000313" key="2">
    <source>
        <dbReference type="EMBL" id="KAK0586226.1"/>
    </source>
</evidence>
<name>A0AA39VNW7_ACESA</name>
<evidence type="ECO:0000256" key="1">
    <source>
        <dbReference type="SAM" id="MobiDB-lite"/>
    </source>
</evidence>
<proteinExistence type="predicted"/>
<dbReference type="AlphaFoldDB" id="A0AA39VNW7"/>
<organism evidence="2 3">
    <name type="scientific">Acer saccharum</name>
    <name type="common">Sugar maple</name>
    <dbReference type="NCBI Taxonomy" id="4024"/>
    <lineage>
        <taxon>Eukaryota</taxon>
        <taxon>Viridiplantae</taxon>
        <taxon>Streptophyta</taxon>
        <taxon>Embryophyta</taxon>
        <taxon>Tracheophyta</taxon>
        <taxon>Spermatophyta</taxon>
        <taxon>Magnoliopsida</taxon>
        <taxon>eudicotyledons</taxon>
        <taxon>Gunneridae</taxon>
        <taxon>Pentapetalae</taxon>
        <taxon>rosids</taxon>
        <taxon>malvids</taxon>
        <taxon>Sapindales</taxon>
        <taxon>Sapindaceae</taxon>
        <taxon>Hippocastanoideae</taxon>
        <taxon>Acereae</taxon>
        <taxon>Acer</taxon>
    </lineage>
</organism>
<dbReference type="EMBL" id="JAUESC010000382">
    <property type="protein sequence ID" value="KAK0586226.1"/>
    <property type="molecule type" value="Genomic_DNA"/>
</dbReference>
<reference evidence="2" key="2">
    <citation type="submission" date="2023-06" db="EMBL/GenBank/DDBJ databases">
        <authorList>
            <person name="Swenson N.G."/>
            <person name="Wegrzyn J.L."/>
            <person name="Mcevoy S.L."/>
        </authorList>
    </citation>
    <scope>NUCLEOTIDE SEQUENCE</scope>
    <source>
        <strain evidence="2">NS2018</strain>
        <tissue evidence="2">Leaf</tissue>
    </source>
</reference>
<keyword evidence="3" id="KW-1185">Reference proteome</keyword>
<accession>A0AA39VNW7</accession>
<dbReference type="GO" id="GO:0005737">
    <property type="term" value="C:cytoplasm"/>
    <property type="evidence" value="ECO:0007669"/>
    <property type="project" value="TreeGrafter"/>
</dbReference>
<sequence>MEEEKAAAYYDELTRKGGGAARFKQGLGFSSSGPENDAVPTKQASSSSFLSNFVKASSPTTTSNLQNKSELESIQNKLKKKTSREEQTYSSRVSSRDRERDHGDRDRERKRDYRDREKDYRHRDRDRDIYRDRDRGRDYRDRDRERRRSVSPPRERREEKRSESGKARKERTDKVDFSRLIEGYDKMTPAERVKAKMKLQLAETAEKDETKGMGSGWERFEFDKDAPLDDEELEVADDDVALVKHIGQSFRFSAIEARREEQIKTAHDEAMFGTSAVPPSVSSDSEPEADNSEKKSNEGGLATSLLSEKVLAKQQGSWRDRARKG</sequence>
<feature type="compositionally biased region" description="Low complexity" evidence="1">
    <location>
        <begin position="275"/>
        <end position="284"/>
    </location>
</feature>
<evidence type="ECO:0000313" key="3">
    <source>
        <dbReference type="Proteomes" id="UP001168877"/>
    </source>
</evidence>
<protein>
    <submittedName>
        <fullName evidence="2">Uncharacterized protein</fullName>
    </submittedName>
</protein>
<dbReference type="InterPro" id="IPR034604">
    <property type="entry name" value="SRRP53"/>
</dbReference>
<gene>
    <name evidence="2" type="ORF">LWI29_003149</name>
</gene>
<feature type="region of interest" description="Disordered" evidence="1">
    <location>
        <begin position="265"/>
        <end position="307"/>
    </location>
</feature>
<dbReference type="PANTHER" id="PTHR31968:SF4">
    <property type="entry name" value="SERINE_ARGININE-RELATED PROTEIN 53"/>
    <property type="match status" value="1"/>
</dbReference>
<dbReference type="GO" id="GO:0005634">
    <property type="term" value="C:nucleus"/>
    <property type="evidence" value="ECO:0007669"/>
    <property type="project" value="TreeGrafter"/>
</dbReference>